<dbReference type="AlphaFoldDB" id="A0A0N7MWU2"/>
<dbReference type="GO" id="GO:0006012">
    <property type="term" value="P:galactose metabolic process"/>
    <property type="evidence" value="ECO:0007669"/>
    <property type="project" value="InterPro"/>
</dbReference>
<dbReference type="OrthoDB" id="250531at2"/>
<keyword evidence="4" id="KW-0808">Transferase</keyword>
<dbReference type="Gene3D" id="3.30.230.10">
    <property type="match status" value="1"/>
</dbReference>
<reference evidence="5" key="1">
    <citation type="submission" date="2015-11" db="EMBL/GenBank/DDBJ databases">
        <authorList>
            <person name="Varghese N."/>
        </authorList>
    </citation>
    <scope>NUCLEOTIDE SEQUENCE [LARGE SCALE GENOMIC DNA]</scope>
    <source>
        <strain evidence="5">JGI-23</strain>
    </source>
</reference>
<dbReference type="RefSeq" id="WP_092348573.1">
    <property type="nucleotide sequence ID" value="NZ_CZVW01000006.1"/>
</dbReference>
<dbReference type="PANTHER" id="PTHR10457">
    <property type="entry name" value="MEVALONATE KINASE/GALACTOKINASE"/>
    <property type="match status" value="1"/>
</dbReference>
<evidence type="ECO:0000313" key="4">
    <source>
        <dbReference type="EMBL" id="CUS99595.1"/>
    </source>
</evidence>
<dbReference type="SUPFAM" id="SSF55060">
    <property type="entry name" value="GHMP Kinase, C-terminal domain"/>
    <property type="match status" value="1"/>
</dbReference>
<dbReference type="GO" id="GO:0005829">
    <property type="term" value="C:cytosol"/>
    <property type="evidence" value="ECO:0007669"/>
    <property type="project" value="TreeGrafter"/>
</dbReference>
<evidence type="ECO:0000256" key="2">
    <source>
        <dbReference type="ARBA" id="ARBA00022840"/>
    </source>
</evidence>
<dbReference type="PRINTS" id="PR00473">
    <property type="entry name" value="GALCTOKINASE"/>
</dbReference>
<gene>
    <name evidence="4" type="ORF">JGI23_00692</name>
</gene>
<keyword evidence="1" id="KW-0547">Nucleotide-binding</keyword>
<dbReference type="EMBL" id="CZVW01000006">
    <property type="protein sequence ID" value="CUS99595.1"/>
    <property type="molecule type" value="Genomic_DNA"/>
</dbReference>
<dbReference type="Pfam" id="PF10509">
    <property type="entry name" value="GalKase_gal_bdg"/>
    <property type="match status" value="1"/>
</dbReference>
<dbReference type="GO" id="GO:0004335">
    <property type="term" value="F:galactokinase activity"/>
    <property type="evidence" value="ECO:0007669"/>
    <property type="project" value="InterPro"/>
</dbReference>
<organism evidence="4 5">
    <name type="scientific">Candidatus Chryseopegocella kryptomonas</name>
    <dbReference type="NCBI Taxonomy" id="1633643"/>
    <lineage>
        <taxon>Bacteria</taxon>
        <taxon>Pseudomonadati</taxon>
        <taxon>Candidatus Kryptoniota</taxon>
        <taxon>Candidatus Chryseopegocella</taxon>
    </lineage>
</organism>
<evidence type="ECO:0000313" key="5">
    <source>
        <dbReference type="Proteomes" id="UP000199197"/>
    </source>
</evidence>
<dbReference type="Proteomes" id="UP000199197">
    <property type="component" value="Unassembled WGS sequence"/>
</dbReference>
<proteinExistence type="predicted"/>
<accession>A0A0N7MWU2</accession>
<dbReference type="InterPro" id="IPR006206">
    <property type="entry name" value="Mevalonate/galactokinase"/>
</dbReference>
<protein>
    <submittedName>
        <fullName evidence="4">Galactokinase</fullName>
    </submittedName>
</protein>
<dbReference type="GO" id="GO:0005524">
    <property type="term" value="F:ATP binding"/>
    <property type="evidence" value="ECO:0007669"/>
    <property type="project" value="UniProtKB-KW"/>
</dbReference>
<sequence length="380" mass="42639">MIETLHNQVFYEKPEVVSSAPATINLMGEYTQRNGGFVFSIGVNRRVYVSISSRIDEKFLIYFDRDIAIESFTKKSLSKISKGERSAIVKGIIKSFLDSGFDLFGLNICIATDIPTTMEIGNLPATIVALSFGIRHLQNFDIEDIDLIQLCEKVNKYLLSSYVNVSDCIASAMVRDNAGIFVDCRTFKYEYAPISKGLKILIIDPGRKDAFTGEDFLKREKECKEALDIISSVNPKINSLRDLTFDEVSKYANFLEKSSINRVRYVVGENERTLNFVIALRRRNFSMLGKLMFDSHLSLRNDYEMSSDEIDAIVDISATIDGVVGAKIYGFRSGVVAIALKEKTGEAIKIISDEFQKLFGRKVKIYVTSPENGVEVSSKS</sequence>
<evidence type="ECO:0000259" key="3">
    <source>
        <dbReference type="Pfam" id="PF10509"/>
    </source>
</evidence>
<dbReference type="PIRSF" id="PIRSF000530">
    <property type="entry name" value="Galactokinase"/>
    <property type="match status" value="1"/>
</dbReference>
<dbReference type="InterPro" id="IPR019539">
    <property type="entry name" value="GalKase_N"/>
</dbReference>
<dbReference type="PRINTS" id="PR00959">
    <property type="entry name" value="MEVGALKINASE"/>
</dbReference>
<evidence type="ECO:0000256" key="1">
    <source>
        <dbReference type="ARBA" id="ARBA00022741"/>
    </source>
</evidence>
<dbReference type="InterPro" id="IPR000705">
    <property type="entry name" value="Galactokinase"/>
</dbReference>
<keyword evidence="5" id="KW-1185">Reference proteome</keyword>
<keyword evidence="4" id="KW-0418">Kinase</keyword>
<dbReference type="InterPro" id="IPR020568">
    <property type="entry name" value="Ribosomal_Su5_D2-typ_SF"/>
</dbReference>
<feature type="domain" description="Galactokinase N-terminal" evidence="3">
    <location>
        <begin position="5"/>
        <end position="52"/>
    </location>
</feature>
<dbReference type="InterPro" id="IPR014721">
    <property type="entry name" value="Ribsml_uS5_D2-typ_fold_subgr"/>
</dbReference>
<dbReference type="Gene3D" id="3.30.70.890">
    <property type="entry name" value="GHMP kinase, C-terminal domain"/>
    <property type="match status" value="1"/>
</dbReference>
<name>A0A0N7MWU2_9BACT</name>
<dbReference type="InterPro" id="IPR036554">
    <property type="entry name" value="GHMP_kinase_C_sf"/>
</dbReference>
<dbReference type="PANTHER" id="PTHR10457:SF7">
    <property type="entry name" value="GALACTOKINASE-RELATED"/>
    <property type="match status" value="1"/>
</dbReference>
<dbReference type="SUPFAM" id="SSF54211">
    <property type="entry name" value="Ribosomal protein S5 domain 2-like"/>
    <property type="match status" value="1"/>
</dbReference>
<keyword evidence="2" id="KW-0067">ATP-binding</keyword>